<name>A0A0C4E3U1_MAGP6</name>
<reference evidence="4" key="5">
    <citation type="submission" date="2015-06" db="UniProtKB">
        <authorList>
            <consortium name="EnsemblFungi"/>
        </authorList>
    </citation>
    <scope>IDENTIFICATION</scope>
    <source>
        <strain evidence="4">ATCC 64411</strain>
    </source>
</reference>
<dbReference type="InterPro" id="IPR003593">
    <property type="entry name" value="AAA+_ATPase"/>
</dbReference>
<protein>
    <recommendedName>
        <fullName evidence="2">AAA+ ATPase domain-containing protein</fullName>
    </recommendedName>
</protein>
<dbReference type="EMBL" id="ADBL01001719">
    <property type="status" value="NOT_ANNOTATED_CDS"/>
    <property type="molecule type" value="Genomic_DNA"/>
</dbReference>
<evidence type="ECO:0000256" key="1">
    <source>
        <dbReference type="SAM" id="MobiDB-lite"/>
    </source>
</evidence>
<reference evidence="5" key="2">
    <citation type="submission" date="2010-05" db="EMBL/GenBank/DDBJ databases">
        <title>The genome sequence of Magnaporthe poae strain ATCC 64411.</title>
        <authorList>
            <person name="Ma L.-J."/>
            <person name="Dead R."/>
            <person name="Young S."/>
            <person name="Zeng Q."/>
            <person name="Koehrsen M."/>
            <person name="Alvarado L."/>
            <person name="Berlin A."/>
            <person name="Chapman S.B."/>
            <person name="Chen Z."/>
            <person name="Freedman E."/>
            <person name="Gellesch M."/>
            <person name="Goldberg J."/>
            <person name="Griggs A."/>
            <person name="Gujja S."/>
            <person name="Heilman E.R."/>
            <person name="Heiman D."/>
            <person name="Hepburn T."/>
            <person name="Howarth C."/>
            <person name="Jen D."/>
            <person name="Larson L."/>
            <person name="Mehta T."/>
            <person name="Neiman D."/>
            <person name="Pearson M."/>
            <person name="Roberts A."/>
            <person name="Saif S."/>
            <person name="Shea T."/>
            <person name="Shenoy N."/>
            <person name="Sisk P."/>
            <person name="Stolte C."/>
            <person name="Sykes S."/>
            <person name="Walk T."/>
            <person name="White J."/>
            <person name="Yandava C."/>
            <person name="Haas B."/>
            <person name="Nusbaum C."/>
            <person name="Birren B."/>
        </authorList>
    </citation>
    <scope>NUCLEOTIDE SEQUENCE [LARGE SCALE GENOMIC DNA]</scope>
    <source>
        <strain evidence="5">ATCC 64411 / 73-15</strain>
    </source>
</reference>
<dbReference type="InterPro" id="IPR003959">
    <property type="entry name" value="ATPase_AAA_core"/>
</dbReference>
<gene>
    <name evidence="3" type="ORF">MAPG_07112</name>
</gene>
<dbReference type="Proteomes" id="UP000011715">
    <property type="component" value="Unassembled WGS sequence"/>
</dbReference>
<organism evidence="4 5">
    <name type="scientific">Magnaporthiopsis poae (strain ATCC 64411 / 73-15)</name>
    <name type="common">Kentucky bluegrass fungus</name>
    <name type="synonym">Magnaporthe poae</name>
    <dbReference type="NCBI Taxonomy" id="644358"/>
    <lineage>
        <taxon>Eukaryota</taxon>
        <taxon>Fungi</taxon>
        <taxon>Dikarya</taxon>
        <taxon>Ascomycota</taxon>
        <taxon>Pezizomycotina</taxon>
        <taxon>Sordariomycetes</taxon>
        <taxon>Sordariomycetidae</taxon>
        <taxon>Magnaporthales</taxon>
        <taxon>Magnaporthaceae</taxon>
        <taxon>Magnaporthiopsis</taxon>
    </lineage>
</organism>
<evidence type="ECO:0000313" key="4">
    <source>
        <dbReference type="EnsemblFungi" id="MAPG_07112T0"/>
    </source>
</evidence>
<feature type="compositionally biased region" description="Acidic residues" evidence="1">
    <location>
        <begin position="130"/>
        <end position="141"/>
    </location>
</feature>
<dbReference type="SUPFAM" id="SSF52540">
    <property type="entry name" value="P-loop containing nucleoside triphosphate hydrolases"/>
    <property type="match status" value="1"/>
</dbReference>
<keyword evidence="5" id="KW-1185">Reference proteome</keyword>
<dbReference type="EMBL" id="GL876971">
    <property type="protein sequence ID" value="KLU88125.1"/>
    <property type="molecule type" value="Genomic_DNA"/>
</dbReference>
<evidence type="ECO:0000313" key="5">
    <source>
        <dbReference type="Proteomes" id="UP000011715"/>
    </source>
</evidence>
<dbReference type="Pfam" id="PF23232">
    <property type="entry name" value="AAA_lid_13"/>
    <property type="match status" value="1"/>
</dbReference>
<dbReference type="InterPro" id="IPR056599">
    <property type="entry name" value="AAA_lid_fung"/>
</dbReference>
<feature type="compositionally biased region" description="Basic and acidic residues" evidence="1">
    <location>
        <begin position="112"/>
        <end position="129"/>
    </location>
</feature>
<dbReference type="GO" id="GO:0005524">
    <property type="term" value="F:ATP binding"/>
    <property type="evidence" value="ECO:0007669"/>
    <property type="project" value="InterPro"/>
</dbReference>
<dbReference type="GO" id="GO:0016887">
    <property type="term" value="F:ATP hydrolysis activity"/>
    <property type="evidence" value="ECO:0007669"/>
    <property type="project" value="InterPro"/>
</dbReference>
<dbReference type="OMA" id="EWRWVAY"/>
<feature type="compositionally biased region" description="Polar residues" evidence="1">
    <location>
        <begin position="93"/>
        <end position="107"/>
    </location>
</feature>
<evidence type="ECO:0000259" key="2">
    <source>
        <dbReference type="SMART" id="SM00382"/>
    </source>
</evidence>
<dbReference type="eggNOG" id="KOG0742">
    <property type="taxonomic scope" value="Eukaryota"/>
</dbReference>
<dbReference type="Gene3D" id="3.40.50.300">
    <property type="entry name" value="P-loop containing nucleotide triphosphate hydrolases"/>
    <property type="match status" value="1"/>
</dbReference>
<proteinExistence type="predicted"/>
<dbReference type="Pfam" id="PF00004">
    <property type="entry name" value="AAA"/>
    <property type="match status" value="1"/>
</dbReference>
<reference evidence="4" key="4">
    <citation type="journal article" date="2015" name="G3 (Bethesda)">
        <title>Genome sequences of three phytopathogenic species of the Magnaporthaceae family of fungi.</title>
        <authorList>
            <person name="Okagaki L.H."/>
            <person name="Nunes C.C."/>
            <person name="Sailsbery J."/>
            <person name="Clay B."/>
            <person name="Brown D."/>
            <person name="John T."/>
            <person name="Oh Y."/>
            <person name="Young N."/>
            <person name="Fitzgerald M."/>
            <person name="Haas B.J."/>
            <person name="Zeng Q."/>
            <person name="Young S."/>
            <person name="Adiconis X."/>
            <person name="Fan L."/>
            <person name="Levin J.Z."/>
            <person name="Mitchell T.K."/>
            <person name="Okubara P.A."/>
            <person name="Farman M.L."/>
            <person name="Kohn L.M."/>
            <person name="Birren B."/>
            <person name="Ma L.-J."/>
            <person name="Dean R.A."/>
        </authorList>
    </citation>
    <scope>NUCLEOTIDE SEQUENCE</scope>
    <source>
        <strain evidence="4">ATCC 64411 / 73-15</strain>
    </source>
</reference>
<dbReference type="STRING" id="644358.A0A0C4E3U1"/>
<dbReference type="VEuPathDB" id="FungiDB:MAPG_07112"/>
<dbReference type="PANTHER" id="PTHR46411">
    <property type="entry name" value="FAMILY ATPASE, PUTATIVE-RELATED"/>
    <property type="match status" value="1"/>
</dbReference>
<dbReference type="CDD" id="cd19481">
    <property type="entry name" value="RecA-like_protease"/>
    <property type="match status" value="1"/>
</dbReference>
<evidence type="ECO:0000313" key="3">
    <source>
        <dbReference type="EMBL" id="KLU88125.1"/>
    </source>
</evidence>
<dbReference type="OrthoDB" id="10042665at2759"/>
<dbReference type="AlphaFoldDB" id="A0A0C4E3U1"/>
<dbReference type="InterPro" id="IPR027417">
    <property type="entry name" value="P-loop_NTPase"/>
</dbReference>
<dbReference type="EnsemblFungi" id="MAPG_07112T0">
    <property type="protein sequence ID" value="MAPG_07112T0"/>
    <property type="gene ID" value="MAPG_07112"/>
</dbReference>
<dbReference type="PANTHER" id="PTHR46411:SF4">
    <property type="entry name" value="AAA+ ATPASE DOMAIN-CONTAINING PROTEIN"/>
    <property type="match status" value="1"/>
</dbReference>
<sequence>MADANNSSDKEGSMPSDTAAAAAAPKVESLSVPPTVALASTCGEGDSESSNEGSGDKENDTPSTEAAKGNASTGDASHCGSSCLEDSKDSGIWQKSSGPSEQKQTTGPRVRYVTEYRDSTSVLERHDTENPPEPDSDEDDLPSFEVVQTFRYTGHGLDRDDDWRQAAKKKVGMSAPQYSVRIYAPEIINALRSVVKYYPGNELQGVKIEIRKPYAILAHHFTELSEFADLCETRPEDELCVREKNAPRHIRLLLDFLEEHVMKGYRAEKERLKQRRSTFEWYWVALKPGTLVIEERAGKSDYSHNSAGDFPLMVGVVHSVEGGSFSTPPQDWLIHVWRLKFTGKEFLTRVKGWSMMPKWDGEREDPYSAFPYQDLSSLMEHPAAKRLLQSGEAYWNLLKKQCKHYTGKSAVFPYNQVDGVVMSDIRSYLASKSIHAQDVSQDCLDEEDIRSWVTDCECARCKAAKYEKSRESKWATLSSVEIELGIEDYDEETRKLAFLLLPNHIPAYVFRTRTWERLYVNKFREPKFNEEMIDNLVMPEKRLKTLKALSKSFIRIDSTGEPMGHAHQWAADFVEGKGNGLIFLLHGSPGVGKTYTAECIADYTKRPLMVLTSSDIGTDPAQVEINLTRNFKTAMSWQAVLLIDEADVFMERRTVQDLVRNSLVAGFLRALEFYNGILFLTTNRIGSFDDAFMSRIHVHLRYPEFTDDDRKRVWQTFMNKLKKERGDTMRLTMDAKDYVNGKEMRKLKWNGREIRNAFQTAVALAEFDAKKDEENRIEITDDHLRSVVELSGDFKKYLEVLHCGDEAHRAQRRTERLGSHPPKGEVEE</sequence>
<accession>A0A0C4E3U1</accession>
<feature type="region of interest" description="Disordered" evidence="1">
    <location>
        <begin position="1"/>
        <end position="141"/>
    </location>
</feature>
<reference evidence="3" key="1">
    <citation type="submission" date="2010-05" db="EMBL/GenBank/DDBJ databases">
        <title>The Genome Sequence of Magnaporthe poae strain ATCC 64411.</title>
        <authorList>
            <consortium name="The Broad Institute Genome Sequencing Platform"/>
            <consortium name="Broad Institute Genome Sequencing Center for Infectious Disease"/>
            <person name="Ma L.-J."/>
            <person name="Dead R."/>
            <person name="Young S."/>
            <person name="Zeng Q."/>
            <person name="Koehrsen M."/>
            <person name="Alvarado L."/>
            <person name="Berlin A."/>
            <person name="Chapman S.B."/>
            <person name="Chen Z."/>
            <person name="Freedman E."/>
            <person name="Gellesch M."/>
            <person name="Goldberg J."/>
            <person name="Griggs A."/>
            <person name="Gujja S."/>
            <person name="Heilman E.R."/>
            <person name="Heiman D."/>
            <person name="Hepburn T."/>
            <person name="Howarth C."/>
            <person name="Jen D."/>
            <person name="Larson L."/>
            <person name="Mehta T."/>
            <person name="Neiman D."/>
            <person name="Pearson M."/>
            <person name="Roberts A."/>
            <person name="Saif S."/>
            <person name="Shea T."/>
            <person name="Shenoy N."/>
            <person name="Sisk P."/>
            <person name="Stolte C."/>
            <person name="Sykes S."/>
            <person name="Walk T."/>
            <person name="White J."/>
            <person name="Yandava C."/>
            <person name="Haas B."/>
            <person name="Nusbaum C."/>
            <person name="Birren B."/>
        </authorList>
    </citation>
    <scope>NUCLEOTIDE SEQUENCE</scope>
    <source>
        <strain evidence="3">ATCC 64411</strain>
    </source>
</reference>
<dbReference type="SMART" id="SM00382">
    <property type="entry name" value="AAA"/>
    <property type="match status" value="1"/>
</dbReference>
<feature type="domain" description="AAA+ ATPase" evidence="2">
    <location>
        <begin position="579"/>
        <end position="704"/>
    </location>
</feature>
<reference evidence="3" key="3">
    <citation type="submission" date="2011-03" db="EMBL/GenBank/DDBJ databases">
        <title>Annotation of Magnaporthe poae ATCC 64411.</title>
        <authorList>
            <person name="Ma L.-J."/>
            <person name="Dead R."/>
            <person name="Young S.K."/>
            <person name="Zeng Q."/>
            <person name="Gargeya S."/>
            <person name="Fitzgerald M."/>
            <person name="Haas B."/>
            <person name="Abouelleil A."/>
            <person name="Alvarado L."/>
            <person name="Arachchi H.M."/>
            <person name="Berlin A."/>
            <person name="Brown A."/>
            <person name="Chapman S.B."/>
            <person name="Chen Z."/>
            <person name="Dunbar C."/>
            <person name="Freedman E."/>
            <person name="Gearin G."/>
            <person name="Gellesch M."/>
            <person name="Goldberg J."/>
            <person name="Griggs A."/>
            <person name="Gujja S."/>
            <person name="Heiman D."/>
            <person name="Howarth C."/>
            <person name="Larson L."/>
            <person name="Lui A."/>
            <person name="MacDonald P.J.P."/>
            <person name="Mehta T."/>
            <person name="Montmayeur A."/>
            <person name="Murphy C."/>
            <person name="Neiman D."/>
            <person name="Pearson M."/>
            <person name="Priest M."/>
            <person name="Roberts A."/>
            <person name="Saif S."/>
            <person name="Shea T."/>
            <person name="Shenoy N."/>
            <person name="Sisk P."/>
            <person name="Stolte C."/>
            <person name="Sykes S."/>
            <person name="Yandava C."/>
            <person name="Wortman J."/>
            <person name="Nusbaum C."/>
            <person name="Birren B."/>
        </authorList>
    </citation>
    <scope>NUCLEOTIDE SEQUENCE</scope>
    <source>
        <strain evidence="3">ATCC 64411</strain>
    </source>
</reference>